<feature type="compositionally biased region" description="Acidic residues" evidence="1">
    <location>
        <begin position="190"/>
        <end position="200"/>
    </location>
</feature>
<dbReference type="PANTHER" id="PTHR34676:SF8">
    <property type="entry name" value="TRANSMEMBRANE PROTEIN"/>
    <property type="match status" value="1"/>
</dbReference>
<evidence type="ECO:0008006" key="3">
    <source>
        <dbReference type="Google" id="ProtNLM"/>
    </source>
</evidence>
<name>A0A2N9FTV1_FAGSY</name>
<gene>
    <name evidence="2" type="ORF">FSB_LOCUS18261</name>
</gene>
<evidence type="ECO:0000256" key="1">
    <source>
        <dbReference type="SAM" id="MobiDB-lite"/>
    </source>
</evidence>
<evidence type="ECO:0000313" key="2">
    <source>
        <dbReference type="EMBL" id="SPC90379.1"/>
    </source>
</evidence>
<dbReference type="AlphaFoldDB" id="A0A2N9FTV1"/>
<feature type="region of interest" description="Disordered" evidence="1">
    <location>
        <begin position="171"/>
        <end position="200"/>
    </location>
</feature>
<dbReference type="Pfam" id="PF14223">
    <property type="entry name" value="Retrotran_gag_2"/>
    <property type="match status" value="1"/>
</dbReference>
<feature type="region of interest" description="Disordered" evidence="1">
    <location>
        <begin position="219"/>
        <end position="242"/>
    </location>
</feature>
<proteinExistence type="predicted"/>
<dbReference type="PANTHER" id="PTHR34676">
    <property type="entry name" value="DUF4219 DOMAIN-CONTAINING PROTEIN-RELATED"/>
    <property type="match status" value="1"/>
</dbReference>
<sequence>MANTPRPQMLEGQSTHRPPLFIGSDYGYWKNRMVMYIKAQDYHVWRVIANGPHIPTKTVEGATLVKLESEWNEADGCDSAKEIWDKLEVTYEGTNQVKESKMNMLVHEYELFVMKKDENISEMSTRSLAKRWEAKMTAISEARDLKVLTLDELFGSLMTYELEMNSKVEEEEVKPKKNFTLKSSHHDHDNSEEERDEEEEIALMTRNFKKFLKKKKGFGRRFPKKGESSKNETPTCYKCKKQ</sequence>
<protein>
    <recommendedName>
        <fullName evidence="3">DUF4219 domain-containing protein</fullName>
    </recommendedName>
</protein>
<organism evidence="2">
    <name type="scientific">Fagus sylvatica</name>
    <name type="common">Beechnut</name>
    <dbReference type="NCBI Taxonomy" id="28930"/>
    <lineage>
        <taxon>Eukaryota</taxon>
        <taxon>Viridiplantae</taxon>
        <taxon>Streptophyta</taxon>
        <taxon>Embryophyta</taxon>
        <taxon>Tracheophyta</taxon>
        <taxon>Spermatophyta</taxon>
        <taxon>Magnoliopsida</taxon>
        <taxon>eudicotyledons</taxon>
        <taxon>Gunneridae</taxon>
        <taxon>Pentapetalae</taxon>
        <taxon>rosids</taxon>
        <taxon>fabids</taxon>
        <taxon>Fagales</taxon>
        <taxon>Fagaceae</taxon>
        <taxon>Fagus</taxon>
    </lineage>
</organism>
<reference evidence="2" key="1">
    <citation type="submission" date="2018-02" db="EMBL/GenBank/DDBJ databases">
        <authorList>
            <person name="Cohen D.B."/>
            <person name="Kent A.D."/>
        </authorList>
    </citation>
    <scope>NUCLEOTIDE SEQUENCE</scope>
</reference>
<dbReference type="EMBL" id="OIVN01001143">
    <property type="protein sequence ID" value="SPC90379.1"/>
    <property type="molecule type" value="Genomic_DNA"/>
</dbReference>
<accession>A0A2N9FTV1</accession>